<dbReference type="PANTHER" id="PTHR13037">
    <property type="entry name" value="FORMIN"/>
    <property type="match status" value="1"/>
</dbReference>
<feature type="compositionally biased region" description="Pro residues" evidence="2">
    <location>
        <begin position="1008"/>
        <end position="1020"/>
    </location>
</feature>
<accession>A0A150GNC1</accession>
<feature type="region of interest" description="Disordered" evidence="2">
    <location>
        <begin position="959"/>
        <end position="1020"/>
    </location>
</feature>
<organism evidence="3 4">
    <name type="scientific">Gonium pectorale</name>
    <name type="common">Green alga</name>
    <dbReference type="NCBI Taxonomy" id="33097"/>
    <lineage>
        <taxon>Eukaryota</taxon>
        <taxon>Viridiplantae</taxon>
        <taxon>Chlorophyta</taxon>
        <taxon>core chlorophytes</taxon>
        <taxon>Chlorophyceae</taxon>
        <taxon>CS clade</taxon>
        <taxon>Chlamydomonadales</taxon>
        <taxon>Volvocaceae</taxon>
        <taxon>Gonium</taxon>
    </lineage>
</organism>
<evidence type="ECO:0000256" key="2">
    <source>
        <dbReference type="SAM" id="MobiDB-lite"/>
    </source>
</evidence>
<feature type="compositionally biased region" description="Pro residues" evidence="2">
    <location>
        <begin position="542"/>
        <end position="566"/>
    </location>
</feature>
<feature type="region of interest" description="Disordered" evidence="2">
    <location>
        <begin position="341"/>
        <end position="380"/>
    </location>
</feature>
<dbReference type="Proteomes" id="UP000075714">
    <property type="component" value="Unassembled WGS sequence"/>
</dbReference>
<feature type="compositionally biased region" description="Pro residues" evidence="2">
    <location>
        <begin position="103"/>
        <end position="115"/>
    </location>
</feature>
<dbReference type="EMBL" id="LSYV01000014">
    <property type="protein sequence ID" value="KXZ51222.1"/>
    <property type="molecule type" value="Genomic_DNA"/>
</dbReference>
<feature type="region of interest" description="Disordered" evidence="2">
    <location>
        <begin position="1301"/>
        <end position="1361"/>
    </location>
</feature>
<keyword evidence="1" id="KW-0945">Host-virus interaction</keyword>
<evidence type="ECO:0000313" key="3">
    <source>
        <dbReference type="EMBL" id="KXZ51222.1"/>
    </source>
</evidence>
<feature type="compositionally biased region" description="Pro residues" evidence="2">
    <location>
        <begin position="1322"/>
        <end position="1332"/>
    </location>
</feature>
<feature type="region of interest" description="Disordered" evidence="2">
    <location>
        <begin position="455"/>
        <end position="576"/>
    </location>
</feature>
<comment type="caution">
    <text evidence="3">The sequence shown here is derived from an EMBL/GenBank/DDBJ whole genome shotgun (WGS) entry which is preliminary data.</text>
</comment>
<feature type="compositionally biased region" description="Gly residues" evidence="2">
    <location>
        <begin position="960"/>
        <end position="997"/>
    </location>
</feature>
<sequence length="1400" mass="134359">MLFSRPAPAPAPASPPPVAPLQPCLQFVLTSHVVALCCAVDGDRQSYGLPAVLGGSDPPSHPAAAASAASWSWSDAVPAASAALPLFTPDGRPFTRHWQLRQEPPPGQQQPPPPAGSEGPTSGCVGGSGSGAVGAATAGVGAATAGVGAATAGVSSGTLSTTRASGRCTEAVGTQLALAALAVWTRGSPAPAPLSLTDVVNTLQDAMQALTVAIAQGGADVAAALPATAAAASQAAVTAAVTAEMLAAADVQAAVPPVAAAMAATPAAQGPGAATSGGHQAAAEDVTTATPDAEAGLRANSATRGETAEAAVVGAATVVAPFPGGAASASSSTASSVAAAGAAGAASPPPALVRTRPPAGGEMETAPPGRAANEAAPGHAEVTQCDNQVALSAALQPLGGGAEVACGSLPQVASEASEAHEAHGALGGATAAGRPAVGHSPVAAAALMTTAAAAACPSPQPGAADGERDVRPGETGLEAVGHPGVAAEPLGLSPRGAAAAMPGAAAGAGTDTASSDGGGSGSGGTAGALVSQPAPASLLPPSSSPPAPTPPAPPQLEPQAPLPHAPPQQHANPGLEREAPAAPIPIWQVFETLCGVRRGQREIDRALAAVFVDIAECTAQSDGLVRQLCATEQTQLRLDGDPRNRGSAAASRLEGFRAGTDSSWAALEGLRARLNAAHARVTTSRRQAEQAVVVQPVLDAFFGRMCVPGNHRAVHVLCIRLARAALRAWDPHSIAPLGTAAVPAPPEVAGPPALAEEDAAAAAALSMAAQGAAAVPAAELARTGLVDGPLPGGGASAGSGGCGAASGGVAVHLDELSGAAMSAPAGMSEAAATADPAELSVSTPPVAILPPSEAPPLLHAALRCARAVGLAATAQQAQAVGAPHAVAAAVAPSERRSGSASLRRGLAARRAEWWCLALHAAEASAAAIQSPWADDIRSDLLAWVYECLVGADCDARDSGAAGGRGGGGGSGGVEGGGGGSGGVEGGGGQDGGAGAGEGPSTSCRHVPAPTPPAPAAPPALPFTPRPDVVAAHSAGWLPAVTRLMWRAKEQLGAAASSGAVAGQAASQSSSAAASSTTTSAGASTASAASAGVGYAAASTAAPSQPLHLPIAVLRPRVMEGWPLAWAEALAFAPSREDAAALLEAAAELLEAAVAVVQAADAVAAGAGPGATETGREAPTAAALLSLEWLQLRTAVAAVRPLLSVVPDFPCWRSGELLTPAAAAVTAASVGFDGAKAADATPGADASGGRGSALPPEGPLAAEAGAGAEEAEVEARCVPGPGDVSTIGSGCSGSAGTVSAQQAAVTGDGSDDRAGGSLADPTAPLPPSQPPPASTVCSSPPAAATAPGGGLREGARHTAPASAAPAAAASQLAWLIDHAASRLRPAFDRAVLTLASAPRAG</sequence>
<feature type="compositionally biased region" description="Low complexity" evidence="2">
    <location>
        <begin position="1251"/>
        <end position="1267"/>
    </location>
</feature>
<feature type="compositionally biased region" description="Low complexity" evidence="2">
    <location>
        <begin position="527"/>
        <end position="541"/>
    </location>
</feature>
<evidence type="ECO:0000313" key="4">
    <source>
        <dbReference type="Proteomes" id="UP000075714"/>
    </source>
</evidence>
<protein>
    <submittedName>
        <fullName evidence="3">Uncharacterized protein</fullName>
    </submittedName>
</protein>
<evidence type="ECO:0000256" key="1">
    <source>
        <dbReference type="ARBA" id="ARBA00022581"/>
    </source>
</evidence>
<feature type="compositionally biased region" description="Low complexity" evidence="2">
    <location>
        <begin position="455"/>
        <end position="464"/>
    </location>
</feature>
<keyword evidence="4" id="KW-1185">Reference proteome</keyword>
<proteinExistence type="predicted"/>
<name>A0A150GNC1_GONPE</name>
<dbReference type="PANTHER" id="PTHR13037:SF24">
    <property type="entry name" value="POLYCOMB PROTEIN PCL-RELATED"/>
    <property type="match status" value="1"/>
</dbReference>
<feature type="compositionally biased region" description="Low complexity" evidence="2">
    <location>
        <begin position="1333"/>
        <end position="1345"/>
    </location>
</feature>
<feature type="region of interest" description="Disordered" evidence="2">
    <location>
        <begin position="91"/>
        <end position="128"/>
    </location>
</feature>
<feature type="compositionally biased region" description="Gly residues" evidence="2">
    <location>
        <begin position="516"/>
        <end position="526"/>
    </location>
</feature>
<feature type="region of interest" description="Disordered" evidence="2">
    <location>
        <begin position="1236"/>
        <end position="1267"/>
    </location>
</feature>
<gene>
    <name evidence="3" type="ORF">GPECTOR_13g709</name>
</gene>
<reference evidence="4" key="1">
    <citation type="journal article" date="2016" name="Nat. Commun.">
        <title>The Gonium pectorale genome demonstrates co-option of cell cycle regulation during the evolution of multicellularity.</title>
        <authorList>
            <person name="Hanschen E.R."/>
            <person name="Marriage T.N."/>
            <person name="Ferris P.J."/>
            <person name="Hamaji T."/>
            <person name="Toyoda A."/>
            <person name="Fujiyama A."/>
            <person name="Neme R."/>
            <person name="Noguchi H."/>
            <person name="Minakuchi Y."/>
            <person name="Suzuki M."/>
            <person name="Kawai-Toyooka H."/>
            <person name="Smith D.R."/>
            <person name="Sparks H."/>
            <person name="Anderson J."/>
            <person name="Bakaric R."/>
            <person name="Luria V."/>
            <person name="Karger A."/>
            <person name="Kirschner M.W."/>
            <person name="Durand P.M."/>
            <person name="Michod R.E."/>
            <person name="Nozaki H."/>
            <person name="Olson B.J."/>
        </authorList>
    </citation>
    <scope>NUCLEOTIDE SEQUENCE [LARGE SCALE GENOMIC DNA]</scope>
    <source>
        <strain evidence="4">NIES-2863</strain>
    </source>
</reference>
<feature type="compositionally biased region" description="Low complexity" evidence="2">
    <location>
        <begin position="496"/>
        <end position="515"/>
    </location>
</feature>